<feature type="compositionally biased region" description="Basic residues" evidence="6">
    <location>
        <begin position="449"/>
        <end position="459"/>
    </location>
</feature>
<dbReference type="InterPro" id="IPR022755">
    <property type="entry name" value="Znf_C2H2_jaz"/>
</dbReference>
<dbReference type="InterPro" id="IPR036869">
    <property type="entry name" value="J_dom_sf"/>
</dbReference>
<dbReference type="CDD" id="cd06257">
    <property type="entry name" value="DnaJ"/>
    <property type="match status" value="1"/>
</dbReference>
<evidence type="ECO:0000256" key="5">
    <source>
        <dbReference type="SAM" id="Coils"/>
    </source>
</evidence>
<dbReference type="GO" id="GO:0008270">
    <property type="term" value="F:zinc ion binding"/>
    <property type="evidence" value="ECO:0007669"/>
    <property type="project" value="UniProtKB-KW"/>
</dbReference>
<reference evidence="9 10" key="1">
    <citation type="submission" date="2024-03" db="EMBL/GenBank/DDBJ databases">
        <title>Complete genome sequence of the green alga Chloropicon roscoffensis RCC1871.</title>
        <authorList>
            <person name="Lemieux C."/>
            <person name="Pombert J.-F."/>
            <person name="Otis C."/>
            <person name="Turmel M."/>
        </authorList>
    </citation>
    <scope>NUCLEOTIDE SEQUENCE [LARGE SCALE GENOMIC DNA]</scope>
    <source>
        <strain evidence="9 10">RCC1871</strain>
    </source>
</reference>
<dbReference type="PROSITE" id="PS00028">
    <property type="entry name" value="ZINC_FINGER_C2H2_1"/>
    <property type="match status" value="2"/>
</dbReference>
<organism evidence="9 10">
    <name type="scientific">Chloropicon roscoffensis</name>
    <dbReference type="NCBI Taxonomy" id="1461544"/>
    <lineage>
        <taxon>Eukaryota</taxon>
        <taxon>Viridiplantae</taxon>
        <taxon>Chlorophyta</taxon>
        <taxon>Chloropicophyceae</taxon>
        <taxon>Chloropicales</taxon>
        <taxon>Chloropicaceae</taxon>
        <taxon>Chloropicon</taxon>
    </lineage>
</organism>
<dbReference type="InterPro" id="IPR003604">
    <property type="entry name" value="Matrin/U1-like-C_Znf_C2H2"/>
</dbReference>
<evidence type="ECO:0000313" key="9">
    <source>
        <dbReference type="EMBL" id="WZN63621.1"/>
    </source>
</evidence>
<dbReference type="PANTHER" id="PTHR44029:SF1">
    <property type="entry name" value="DNAJ HOMOLOG SUBFAMILY C MEMBER 21"/>
    <property type="match status" value="1"/>
</dbReference>
<dbReference type="SMART" id="SM00271">
    <property type="entry name" value="DnaJ"/>
    <property type="match status" value="1"/>
</dbReference>
<dbReference type="InterPro" id="IPR018253">
    <property type="entry name" value="DnaJ_domain_CS"/>
</dbReference>
<dbReference type="InterPro" id="IPR001623">
    <property type="entry name" value="DnaJ_domain"/>
</dbReference>
<dbReference type="PROSITE" id="PS50157">
    <property type="entry name" value="ZINC_FINGER_C2H2_2"/>
    <property type="match status" value="2"/>
</dbReference>
<dbReference type="InterPro" id="IPR036236">
    <property type="entry name" value="Znf_C2H2_sf"/>
</dbReference>
<feature type="compositionally biased region" description="Acidic residues" evidence="6">
    <location>
        <begin position="394"/>
        <end position="406"/>
    </location>
</feature>
<keyword evidence="2 4" id="KW-0863">Zinc-finger</keyword>
<feature type="coiled-coil region" evidence="5">
    <location>
        <begin position="224"/>
        <end position="262"/>
    </location>
</feature>
<evidence type="ECO:0000256" key="3">
    <source>
        <dbReference type="ARBA" id="ARBA00022833"/>
    </source>
</evidence>
<dbReference type="Gene3D" id="3.30.160.60">
    <property type="entry name" value="Classic Zinc Finger"/>
    <property type="match status" value="1"/>
</dbReference>
<keyword evidence="1" id="KW-0479">Metal-binding</keyword>
<dbReference type="InterPro" id="IPR054076">
    <property type="entry name" value="ZUO1-like_ZHD"/>
</dbReference>
<dbReference type="PROSITE" id="PS50076">
    <property type="entry name" value="DNAJ_2"/>
    <property type="match status" value="1"/>
</dbReference>
<feature type="domain" description="C2H2-type" evidence="8">
    <location>
        <begin position="516"/>
        <end position="544"/>
    </location>
</feature>
<dbReference type="InterPro" id="IPR013087">
    <property type="entry name" value="Znf_C2H2_type"/>
</dbReference>
<gene>
    <name evidence="9" type="ORF">HKI87_08g51700</name>
</gene>
<feature type="compositionally biased region" description="Basic residues" evidence="6">
    <location>
        <begin position="490"/>
        <end position="504"/>
    </location>
</feature>
<evidence type="ECO:0000256" key="6">
    <source>
        <dbReference type="SAM" id="MobiDB-lite"/>
    </source>
</evidence>
<evidence type="ECO:0000256" key="4">
    <source>
        <dbReference type="PROSITE-ProRule" id="PRU00042"/>
    </source>
</evidence>
<sequence length="544" mass="61940">MAVRCLYEILDVERDADDACIKKAYRKQAIRWHPDKNPNNKEEAERVFKEVTNAYEVLSDPDERKWYDGHRGAILRSGERHQKGGSAGGGAKEQPDDEARVDLYQYFSSSCYKGKGDGPGGFYRVYSEVFDLVAETERDRANTKGKHDFEFPPSFGCTSTEWPEVKAFYDYWSNFVTERDFEWMQEHNLASAPNRRIRRLMEEENKKVTRQAKKDFNDLVRQLCAFVKKRDDRVERRRQEAEKEKERKAKELDERRRLEREERLRRAQEYDDSAFVDDEVVEEDLYGDGNGDSEGGAARSGAYCVVCSKRFKSEKQLRNHEKSKKHRQKLQEMRRFLEEEERAMAAAAAEGESREEARGAEDAECDGGVGGHDEGAGVGEAEFVAASSPAGSSAEEEEENDDDEEAMLARMMSSSARVSQGGGAGPSPPPSSSEEEDEGPAYAELERPKKGKKKRRNRRGGGQQPQAAGEGAEVEAKAEVKAEEDDAKCSGRKKNKTQLRKERRRREEEEKQQQGLRCSVCQEVFPSRNKLFQHIKQTGHAALK</sequence>
<accession>A0AAX4PC93</accession>
<dbReference type="InterPro" id="IPR051964">
    <property type="entry name" value="Chaperone_stress_response"/>
</dbReference>
<evidence type="ECO:0000256" key="1">
    <source>
        <dbReference type="ARBA" id="ARBA00022723"/>
    </source>
</evidence>
<dbReference type="PRINTS" id="PR00625">
    <property type="entry name" value="JDOMAIN"/>
</dbReference>
<feature type="compositionally biased region" description="Basic and acidic residues" evidence="6">
    <location>
        <begin position="351"/>
        <end position="361"/>
    </location>
</feature>
<dbReference type="GO" id="GO:0005737">
    <property type="term" value="C:cytoplasm"/>
    <property type="evidence" value="ECO:0007669"/>
    <property type="project" value="TreeGrafter"/>
</dbReference>
<feature type="region of interest" description="Disordered" evidence="6">
    <location>
        <begin position="315"/>
        <end position="517"/>
    </location>
</feature>
<keyword evidence="3" id="KW-0862">Zinc</keyword>
<dbReference type="SUPFAM" id="SSF57667">
    <property type="entry name" value="beta-beta-alpha zinc fingers"/>
    <property type="match status" value="1"/>
</dbReference>
<keyword evidence="10" id="KW-1185">Reference proteome</keyword>
<keyword evidence="5" id="KW-0175">Coiled coil</keyword>
<dbReference type="PANTHER" id="PTHR44029">
    <property type="entry name" value="DNAJ HOMOLOG SUBFAMILY C MEMBER 21"/>
    <property type="match status" value="1"/>
</dbReference>
<proteinExistence type="predicted"/>
<dbReference type="Pfam" id="PF21884">
    <property type="entry name" value="ZUO1-like_ZHD"/>
    <property type="match status" value="1"/>
</dbReference>
<evidence type="ECO:0000259" key="7">
    <source>
        <dbReference type="PROSITE" id="PS50076"/>
    </source>
</evidence>
<feature type="compositionally biased region" description="Low complexity" evidence="6">
    <location>
        <begin position="379"/>
        <end position="393"/>
    </location>
</feature>
<dbReference type="GO" id="GO:0003676">
    <property type="term" value="F:nucleic acid binding"/>
    <property type="evidence" value="ECO:0007669"/>
    <property type="project" value="InterPro"/>
</dbReference>
<name>A0AAX4PC93_9CHLO</name>
<dbReference type="SMART" id="SM00451">
    <property type="entry name" value="ZnF_U1"/>
    <property type="match status" value="1"/>
</dbReference>
<dbReference type="SMART" id="SM00355">
    <property type="entry name" value="ZnF_C2H2"/>
    <property type="match status" value="2"/>
</dbReference>
<dbReference type="Pfam" id="PF00226">
    <property type="entry name" value="DnaJ"/>
    <property type="match status" value="1"/>
</dbReference>
<dbReference type="Proteomes" id="UP001472866">
    <property type="component" value="Chromosome 08"/>
</dbReference>
<dbReference type="Pfam" id="PF12171">
    <property type="entry name" value="zf-C2H2_jaz"/>
    <property type="match status" value="1"/>
</dbReference>
<dbReference type="Gene3D" id="1.10.287.110">
    <property type="entry name" value="DnaJ domain"/>
    <property type="match status" value="1"/>
</dbReference>
<protein>
    <submittedName>
        <fullName evidence="9">DnaJ-like protein</fullName>
    </submittedName>
</protein>
<evidence type="ECO:0000256" key="2">
    <source>
        <dbReference type="ARBA" id="ARBA00022771"/>
    </source>
</evidence>
<dbReference type="PROSITE" id="PS00636">
    <property type="entry name" value="DNAJ_1"/>
    <property type="match status" value="1"/>
</dbReference>
<dbReference type="SUPFAM" id="SSF46565">
    <property type="entry name" value="Chaperone J-domain"/>
    <property type="match status" value="1"/>
</dbReference>
<feature type="domain" description="C2H2-type" evidence="8">
    <location>
        <begin position="302"/>
        <end position="331"/>
    </location>
</feature>
<evidence type="ECO:0000313" key="10">
    <source>
        <dbReference type="Proteomes" id="UP001472866"/>
    </source>
</evidence>
<feature type="domain" description="J" evidence="7">
    <location>
        <begin position="5"/>
        <end position="71"/>
    </location>
</feature>
<dbReference type="AlphaFoldDB" id="A0AAX4PC93"/>
<dbReference type="EMBL" id="CP151508">
    <property type="protein sequence ID" value="WZN63621.1"/>
    <property type="molecule type" value="Genomic_DNA"/>
</dbReference>
<evidence type="ECO:0000259" key="8">
    <source>
        <dbReference type="PROSITE" id="PS50157"/>
    </source>
</evidence>